<evidence type="ECO:0000313" key="3">
    <source>
        <dbReference type="Proteomes" id="UP001320768"/>
    </source>
</evidence>
<reference evidence="2 3" key="1">
    <citation type="journal article" date="2022" name="Nat. Microbiol.">
        <title>The microbiome of a bacterivorous marine choanoflagellate contains a resource-demanding obligate bacterial associate.</title>
        <authorList>
            <person name="Needham D.M."/>
            <person name="Poirier C."/>
            <person name="Bachy C."/>
            <person name="George E.E."/>
            <person name="Wilken S."/>
            <person name="Yung C.C.M."/>
            <person name="Limardo A.J."/>
            <person name="Morando M."/>
            <person name="Sudek L."/>
            <person name="Malmstrom R.R."/>
            <person name="Keeling P.J."/>
            <person name="Santoro A.E."/>
            <person name="Worden A.Z."/>
        </authorList>
    </citation>
    <scope>NUCLEOTIDE SEQUENCE [LARGE SCALE GENOMIC DNA]</scope>
    <source>
        <strain evidence="2 3">Comchoano-2</strain>
    </source>
</reference>
<name>A0ABT1L613_9GAMM</name>
<keyword evidence="3" id="KW-1185">Reference proteome</keyword>
<evidence type="ECO:0000313" key="2">
    <source>
        <dbReference type="EMBL" id="MCP8352351.1"/>
    </source>
</evidence>
<dbReference type="Pfam" id="PF04023">
    <property type="entry name" value="FeoA"/>
    <property type="match status" value="1"/>
</dbReference>
<gene>
    <name evidence="2" type="ORF">MKS91_03490</name>
</gene>
<dbReference type="EMBL" id="JAKUDN010000002">
    <property type="protein sequence ID" value="MCP8352351.1"/>
    <property type="molecule type" value="Genomic_DNA"/>
</dbReference>
<organism evidence="2 3">
    <name type="scientific">Candidatus Synchoanobacter obligatus</name>
    <dbReference type="NCBI Taxonomy" id="2919597"/>
    <lineage>
        <taxon>Bacteria</taxon>
        <taxon>Pseudomonadati</taxon>
        <taxon>Pseudomonadota</taxon>
        <taxon>Gammaproteobacteria</taxon>
        <taxon>Candidatus Comchoanobacterales</taxon>
        <taxon>Candidatus Comchoanobacteraceae</taxon>
        <taxon>Candidatus Synchoanobacter</taxon>
    </lineage>
</organism>
<feature type="domain" description="Ferrous iron transporter FeoA-like" evidence="1">
    <location>
        <begin position="6"/>
        <end position="50"/>
    </location>
</feature>
<dbReference type="InterPro" id="IPR008988">
    <property type="entry name" value="Transcriptional_repressor_C"/>
</dbReference>
<dbReference type="InterPro" id="IPR007167">
    <property type="entry name" value="Fe-transptr_FeoA-like"/>
</dbReference>
<dbReference type="Proteomes" id="UP001320768">
    <property type="component" value="Unassembled WGS sequence"/>
</dbReference>
<accession>A0ABT1L613</accession>
<dbReference type="RefSeq" id="WP_258569457.1">
    <property type="nucleotide sequence ID" value="NZ_JAKUDN010000002.1"/>
</dbReference>
<proteinExistence type="predicted"/>
<comment type="caution">
    <text evidence="2">The sequence shown here is derived from an EMBL/GenBank/DDBJ whole genome shotgun (WGS) entry which is preliminary data.</text>
</comment>
<dbReference type="SUPFAM" id="SSF50037">
    <property type="entry name" value="C-terminal domain of transcriptional repressors"/>
    <property type="match status" value="1"/>
</dbReference>
<protein>
    <submittedName>
        <fullName evidence="2">Ferrous iron transport protein A</fullName>
    </submittedName>
</protein>
<evidence type="ECO:0000259" key="1">
    <source>
        <dbReference type="Pfam" id="PF04023"/>
    </source>
</evidence>
<sequence length="80" mass="9407">MDKLVSTLALGCEYRIGRILTRENKMRHRFIALGLVPGATLTTCYRLFRGLYWVVSVQHQYVGFHWSELQMLRLYEIAES</sequence>